<name>A0ABR0ZZE1_HUSHU</name>
<keyword evidence="2" id="KW-1185">Reference proteome</keyword>
<evidence type="ECO:0000313" key="2">
    <source>
        <dbReference type="Proteomes" id="UP001369086"/>
    </source>
</evidence>
<dbReference type="SUPFAM" id="SSF57997">
    <property type="entry name" value="Tropomyosin"/>
    <property type="match status" value="1"/>
</dbReference>
<dbReference type="Proteomes" id="UP001369086">
    <property type="component" value="Unassembled WGS sequence"/>
</dbReference>
<proteinExistence type="predicted"/>
<protein>
    <recommendedName>
        <fullName evidence="3">L1 transposable element RRM domain-containing protein</fullName>
    </recommendedName>
</protein>
<comment type="caution">
    <text evidence="1">The sequence shown here is derived from an EMBL/GenBank/DDBJ whole genome shotgun (WGS) entry which is preliminary data.</text>
</comment>
<reference evidence="1 2" key="1">
    <citation type="submission" date="2021-05" db="EMBL/GenBank/DDBJ databases">
        <authorList>
            <person name="Zahm M."/>
            <person name="Klopp C."/>
            <person name="Cabau C."/>
            <person name="Kuhl H."/>
            <person name="Suciu R."/>
            <person name="Ciorpac M."/>
            <person name="Holostenco D."/>
            <person name="Gessner J."/>
            <person name="Wuertz S."/>
            <person name="Hohne C."/>
            <person name="Stock M."/>
            <person name="Gislard M."/>
            <person name="Lluch J."/>
            <person name="Milhes M."/>
            <person name="Lampietro C."/>
            <person name="Lopez Roques C."/>
            <person name="Donnadieu C."/>
            <person name="Du K."/>
            <person name="Schartl M."/>
            <person name="Guiguen Y."/>
        </authorList>
    </citation>
    <scope>NUCLEOTIDE SEQUENCE [LARGE SCALE GENOMIC DNA]</scope>
    <source>
        <strain evidence="1">Hh-F2</strain>
        <tissue evidence="1">Blood</tissue>
    </source>
</reference>
<organism evidence="1 2">
    <name type="scientific">Huso huso</name>
    <name type="common">Beluga</name>
    <name type="synonym">Acipenser huso</name>
    <dbReference type="NCBI Taxonomy" id="61971"/>
    <lineage>
        <taxon>Eukaryota</taxon>
        <taxon>Metazoa</taxon>
        <taxon>Chordata</taxon>
        <taxon>Craniata</taxon>
        <taxon>Vertebrata</taxon>
        <taxon>Euteleostomi</taxon>
        <taxon>Actinopterygii</taxon>
        <taxon>Chondrostei</taxon>
        <taxon>Acipenseriformes</taxon>
        <taxon>Acipenseridae</taxon>
        <taxon>Huso</taxon>
    </lineage>
</organism>
<evidence type="ECO:0000313" key="1">
    <source>
        <dbReference type="EMBL" id="KAK6490190.1"/>
    </source>
</evidence>
<dbReference type="PANTHER" id="PTHR11505">
    <property type="entry name" value="L1 TRANSPOSABLE ELEMENT-RELATED"/>
    <property type="match status" value="1"/>
</dbReference>
<sequence length="237" mass="27163">MQNIASDTSAIKKSVGEVQSAITVLTDRVGEAEGRIVKMEERTDSFAEALQTTLRQLEAVKERVEDLDNRGRRNNLRILAIPEDAEGNNMIQFLQNEIPKMLKHAFEGPLEIERAHRALAPKPREGQRPRAIILKLLMFQIKEEIIRRAREMRYLAWHESSIMIFPDYLKILVDKRRAFASVKKDLHTQGIKFSLRYPAILVIYLNGASHSFATPEEASDFVKRRTRKAGTQSNPND</sequence>
<gene>
    <name evidence="1" type="ORF">HHUSO_G4660</name>
</gene>
<dbReference type="InterPro" id="IPR004244">
    <property type="entry name" value="Transposase_22"/>
</dbReference>
<dbReference type="EMBL" id="JAHFZB010000004">
    <property type="protein sequence ID" value="KAK6490190.1"/>
    <property type="molecule type" value="Genomic_DNA"/>
</dbReference>
<evidence type="ECO:0008006" key="3">
    <source>
        <dbReference type="Google" id="ProtNLM"/>
    </source>
</evidence>
<accession>A0ABR0ZZE1</accession>
<dbReference type="Gene3D" id="3.30.70.1820">
    <property type="entry name" value="L1 transposable element, RRM domain"/>
    <property type="match status" value="1"/>
</dbReference>